<evidence type="ECO:0000256" key="8">
    <source>
        <dbReference type="ARBA" id="ARBA00022842"/>
    </source>
</evidence>
<organism evidence="14 15">
    <name type="scientific">Candidatus Argoarchaeum ethanivorans</name>
    <dbReference type="NCBI Taxonomy" id="2608793"/>
    <lineage>
        <taxon>Archaea</taxon>
        <taxon>Methanobacteriati</taxon>
        <taxon>Methanobacteriota</taxon>
        <taxon>Stenosarchaea group</taxon>
        <taxon>Methanomicrobia</taxon>
        <taxon>Methanosarcinales</taxon>
        <taxon>Methanosarcinales incertae sedis</taxon>
        <taxon>GOM Arc I cluster</taxon>
        <taxon>Candidatus Argoarchaeum</taxon>
    </lineage>
</organism>
<dbReference type="InterPro" id="IPR002934">
    <property type="entry name" value="Polymerase_NTP_transf_dom"/>
</dbReference>
<evidence type="ECO:0000256" key="3">
    <source>
        <dbReference type="ARBA" id="ARBA00022679"/>
    </source>
</evidence>
<accession>A0A811TI45</accession>
<evidence type="ECO:0000256" key="5">
    <source>
        <dbReference type="ARBA" id="ARBA00022723"/>
    </source>
</evidence>
<dbReference type="Proteomes" id="UP000634805">
    <property type="component" value="Unassembled WGS sequence"/>
</dbReference>
<sequence>MKKKIDQIIMTLRENKPVLKEKYSVKNLEVFGSYVLGEQKKGSDLDVLVDFYKTIDLFKYIELENYLSETLGVEVDLVMRDALKPRIKDRILNEAVPV</sequence>
<keyword evidence="3 14" id="KW-0808">Transferase</keyword>
<comment type="similarity">
    <text evidence="10">Belongs to the MntA antitoxin family.</text>
</comment>
<dbReference type="GO" id="GO:0046872">
    <property type="term" value="F:metal ion binding"/>
    <property type="evidence" value="ECO:0007669"/>
    <property type="project" value="UniProtKB-KW"/>
</dbReference>
<dbReference type="EMBL" id="CAJHIS010000022">
    <property type="protein sequence ID" value="CAD6494475.1"/>
    <property type="molecule type" value="Genomic_DNA"/>
</dbReference>
<comment type="caution">
    <text evidence="14">The sequence shown here is derived from an EMBL/GenBank/DDBJ whole genome shotgun (WGS) entry which is preliminary data.</text>
</comment>
<gene>
    <name evidence="14" type="ORF">EMLJLAPB_00799</name>
</gene>
<reference evidence="14" key="1">
    <citation type="submission" date="2020-10" db="EMBL/GenBank/DDBJ databases">
        <authorList>
            <person name="Hahn C.J."/>
            <person name="Laso-Perez R."/>
            <person name="Vulcano F."/>
            <person name="Vaziourakis K.-M."/>
            <person name="Stokke R."/>
            <person name="Steen I.H."/>
            <person name="Teske A."/>
            <person name="Boetius A."/>
            <person name="Liebeke M."/>
            <person name="Amann R."/>
            <person name="Knittel K."/>
        </authorList>
    </citation>
    <scope>NUCLEOTIDE SEQUENCE</scope>
    <source>
        <strain evidence="14">Gfbio:e3339647-f889-4370-9287-4fb5cb688e4c:AG392D22_GoMArc1</strain>
    </source>
</reference>
<dbReference type="GO" id="GO:0070733">
    <property type="term" value="F:AMPylase activity"/>
    <property type="evidence" value="ECO:0007669"/>
    <property type="project" value="UniProtKB-EC"/>
</dbReference>
<dbReference type="EC" id="2.7.7.108" evidence="9"/>
<evidence type="ECO:0000313" key="14">
    <source>
        <dbReference type="EMBL" id="CAD6494475.1"/>
    </source>
</evidence>
<comment type="catalytic activity">
    <reaction evidence="12">
        <text>L-tyrosyl-[protein] + ATP = O-(5'-adenylyl)-L-tyrosyl-[protein] + diphosphate</text>
        <dbReference type="Rhea" id="RHEA:54288"/>
        <dbReference type="Rhea" id="RHEA-COMP:10136"/>
        <dbReference type="Rhea" id="RHEA-COMP:13846"/>
        <dbReference type="ChEBI" id="CHEBI:30616"/>
        <dbReference type="ChEBI" id="CHEBI:33019"/>
        <dbReference type="ChEBI" id="CHEBI:46858"/>
        <dbReference type="ChEBI" id="CHEBI:83624"/>
        <dbReference type="EC" id="2.7.7.108"/>
    </reaction>
</comment>
<dbReference type="Gene3D" id="3.30.460.10">
    <property type="entry name" value="Beta Polymerase, domain 2"/>
    <property type="match status" value="1"/>
</dbReference>
<keyword evidence="5" id="KW-0479">Metal-binding</keyword>
<evidence type="ECO:0000256" key="1">
    <source>
        <dbReference type="ARBA" id="ARBA00001946"/>
    </source>
</evidence>
<evidence type="ECO:0000256" key="12">
    <source>
        <dbReference type="ARBA" id="ARBA00048696"/>
    </source>
</evidence>
<feature type="domain" description="Polymerase nucleotidyl transferase" evidence="13">
    <location>
        <begin position="16"/>
        <end position="96"/>
    </location>
</feature>
<evidence type="ECO:0000256" key="7">
    <source>
        <dbReference type="ARBA" id="ARBA00022840"/>
    </source>
</evidence>
<evidence type="ECO:0000256" key="10">
    <source>
        <dbReference type="ARBA" id="ARBA00038276"/>
    </source>
</evidence>
<dbReference type="GO" id="GO:0005524">
    <property type="term" value="F:ATP binding"/>
    <property type="evidence" value="ECO:0007669"/>
    <property type="project" value="UniProtKB-KW"/>
</dbReference>
<evidence type="ECO:0000256" key="2">
    <source>
        <dbReference type="ARBA" id="ARBA00022649"/>
    </source>
</evidence>
<evidence type="ECO:0000256" key="4">
    <source>
        <dbReference type="ARBA" id="ARBA00022695"/>
    </source>
</evidence>
<keyword evidence="7" id="KW-0067">ATP-binding</keyword>
<keyword evidence="2" id="KW-1277">Toxin-antitoxin system</keyword>
<evidence type="ECO:0000313" key="15">
    <source>
        <dbReference type="Proteomes" id="UP000634805"/>
    </source>
</evidence>
<protein>
    <recommendedName>
        <fullName evidence="9">protein adenylyltransferase</fullName>
        <ecNumber evidence="9">2.7.7.108</ecNumber>
    </recommendedName>
</protein>
<dbReference type="Pfam" id="PF01909">
    <property type="entry name" value="NTP_transf_2"/>
    <property type="match status" value="1"/>
</dbReference>
<evidence type="ECO:0000259" key="13">
    <source>
        <dbReference type="Pfam" id="PF01909"/>
    </source>
</evidence>
<evidence type="ECO:0000256" key="9">
    <source>
        <dbReference type="ARBA" id="ARBA00034531"/>
    </source>
</evidence>
<dbReference type="InterPro" id="IPR043519">
    <property type="entry name" value="NT_sf"/>
</dbReference>
<dbReference type="SUPFAM" id="SSF81301">
    <property type="entry name" value="Nucleotidyltransferase"/>
    <property type="match status" value="1"/>
</dbReference>
<dbReference type="CDD" id="cd05403">
    <property type="entry name" value="NT_KNTase_like"/>
    <property type="match status" value="1"/>
</dbReference>
<dbReference type="PANTHER" id="PTHR33571">
    <property type="entry name" value="SSL8005 PROTEIN"/>
    <property type="match status" value="1"/>
</dbReference>
<dbReference type="AlphaFoldDB" id="A0A811TI45"/>
<dbReference type="PANTHER" id="PTHR33571:SF19">
    <property type="entry name" value="PROTEIN ADENYLYLTRANSFERASE MJ0128-RELATED"/>
    <property type="match status" value="1"/>
</dbReference>
<evidence type="ECO:0000256" key="6">
    <source>
        <dbReference type="ARBA" id="ARBA00022741"/>
    </source>
</evidence>
<comment type="catalytic activity">
    <reaction evidence="11">
        <text>O-(5'-adenylyl)-L-tyrosyl-[protein] + ATP = O-[5'-(adenylyl-(5'-&gt;3')-adenylyl)]-L-tyrosyl-[protein] + diphosphate</text>
        <dbReference type="Rhea" id="RHEA:66528"/>
        <dbReference type="Rhea" id="RHEA-COMP:13846"/>
        <dbReference type="Rhea" id="RHEA-COMP:17046"/>
        <dbReference type="ChEBI" id="CHEBI:30616"/>
        <dbReference type="ChEBI" id="CHEBI:33019"/>
        <dbReference type="ChEBI" id="CHEBI:83624"/>
        <dbReference type="ChEBI" id="CHEBI:167160"/>
    </reaction>
</comment>
<keyword evidence="6" id="KW-0547">Nucleotide-binding</keyword>
<name>A0A811TI45_9EURY</name>
<dbReference type="InterPro" id="IPR052038">
    <property type="entry name" value="Type-VII_TA_antitoxin"/>
</dbReference>
<keyword evidence="8" id="KW-0460">Magnesium</keyword>
<comment type="cofactor">
    <cofactor evidence="1">
        <name>Mg(2+)</name>
        <dbReference type="ChEBI" id="CHEBI:18420"/>
    </cofactor>
</comment>
<keyword evidence="4" id="KW-0548">Nucleotidyltransferase</keyword>
<evidence type="ECO:0000256" key="11">
    <source>
        <dbReference type="ARBA" id="ARBA00047518"/>
    </source>
</evidence>
<proteinExistence type="inferred from homology"/>